<evidence type="ECO:0000313" key="2">
    <source>
        <dbReference type="EMBL" id="OMO94516.1"/>
    </source>
</evidence>
<proteinExistence type="predicted"/>
<accession>A0A1R3JI37</accession>
<organism evidence="2 3">
    <name type="scientific">Corchorus olitorius</name>
    <dbReference type="NCBI Taxonomy" id="93759"/>
    <lineage>
        <taxon>Eukaryota</taxon>
        <taxon>Viridiplantae</taxon>
        <taxon>Streptophyta</taxon>
        <taxon>Embryophyta</taxon>
        <taxon>Tracheophyta</taxon>
        <taxon>Spermatophyta</taxon>
        <taxon>Magnoliopsida</taxon>
        <taxon>eudicotyledons</taxon>
        <taxon>Gunneridae</taxon>
        <taxon>Pentapetalae</taxon>
        <taxon>rosids</taxon>
        <taxon>malvids</taxon>
        <taxon>Malvales</taxon>
        <taxon>Malvaceae</taxon>
        <taxon>Grewioideae</taxon>
        <taxon>Apeibeae</taxon>
        <taxon>Corchorus</taxon>
    </lineage>
</organism>
<sequence length="132" mass="14408">MACESEVGSKLAPKYANELMVKIKEASLGQACGESATCTNIKVEEINPSNTKAIKAKGLKKKQSADKGTRRLKGCLENTSKEKGSEKPTKKKDLNKPARKKKDPEKPLECENSHQMLVSPNPTSSHLRDDGI</sequence>
<evidence type="ECO:0000256" key="1">
    <source>
        <dbReference type="SAM" id="MobiDB-lite"/>
    </source>
</evidence>
<dbReference type="AlphaFoldDB" id="A0A1R3JI37"/>
<gene>
    <name evidence="2" type="ORF">COLO4_16307</name>
</gene>
<comment type="caution">
    <text evidence="2">The sequence shown here is derived from an EMBL/GenBank/DDBJ whole genome shotgun (WGS) entry which is preliminary data.</text>
</comment>
<dbReference type="Proteomes" id="UP000187203">
    <property type="component" value="Unassembled WGS sequence"/>
</dbReference>
<protein>
    <submittedName>
        <fullName evidence="2">Uncharacterized protein</fullName>
    </submittedName>
</protein>
<dbReference type="EMBL" id="AWUE01016015">
    <property type="protein sequence ID" value="OMO94516.1"/>
    <property type="molecule type" value="Genomic_DNA"/>
</dbReference>
<evidence type="ECO:0000313" key="3">
    <source>
        <dbReference type="Proteomes" id="UP000187203"/>
    </source>
</evidence>
<feature type="compositionally biased region" description="Basic and acidic residues" evidence="1">
    <location>
        <begin position="79"/>
        <end position="112"/>
    </location>
</feature>
<feature type="compositionally biased region" description="Polar residues" evidence="1">
    <location>
        <begin position="113"/>
        <end position="125"/>
    </location>
</feature>
<reference evidence="3" key="1">
    <citation type="submission" date="2013-09" db="EMBL/GenBank/DDBJ databases">
        <title>Corchorus olitorius genome sequencing.</title>
        <authorList>
            <person name="Alam M."/>
            <person name="Haque M.S."/>
            <person name="Islam M.S."/>
            <person name="Emdad E.M."/>
            <person name="Islam M.M."/>
            <person name="Ahmed B."/>
            <person name="Halim A."/>
            <person name="Hossen Q.M.M."/>
            <person name="Hossain M.Z."/>
            <person name="Ahmed R."/>
            <person name="Khan M.M."/>
            <person name="Islam R."/>
            <person name="Rashid M.M."/>
            <person name="Khan S.A."/>
            <person name="Rahman M.S."/>
            <person name="Alam M."/>
            <person name="Yahiya A.S."/>
            <person name="Khan M.S."/>
            <person name="Azam M.S."/>
            <person name="Haque T."/>
            <person name="Lashkar M.Z.H."/>
            <person name="Akhand A.I."/>
            <person name="Morshed G."/>
            <person name="Roy S."/>
            <person name="Uddin K.S."/>
            <person name="Rabeya T."/>
            <person name="Hossain A.S."/>
            <person name="Chowdhury A."/>
            <person name="Snigdha A.R."/>
            <person name="Mortoza M.S."/>
            <person name="Matin S.A."/>
            <person name="Hoque S.M.E."/>
            <person name="Islam M.K."/>
            <person name="Roy D.K."/>
            <person name="Haider R."/>
            <person name="Moosa M.M."/>
            <person name="Elias S.M."/>
            <person name="Hasan A.M."/>
            <person name="Jahan S."/>
            <person name="Shafiuddin M."/>
            <person name="Mahmood N."/>
            <person name="Shommy N.S."/>
        </authorList>
    </citation>
    <scope>NUCLEOTIDE SEQUENCE [LARGE SCALE GENOMIC DNA]</scope>
    <source>
        <strain evidence="3">cv. O-4</strain>
    </source>
</reference>
<keyword evidence="3" id="KW-1185">Reference proteome</keyword>
<feature type="region of interest" description="Disordered" evidence="1">
    <location>
        <begin position="54"/>
        <end position="132"/>
    </location>
</feature>
<name>A0A1R3JI37_9ROSI</name>